<evidence type="ECO:0000313" key="2">
    <source>
        <dbReference type="EMBL" id="MBB6481198.1"/>
    </source>
</evidence>
<dbReference type="SUPFAM" id="SSF52218">
    <property type="entry name" value="Flavoproteins"/>
    <property type="match status" value="1"/>
</dbReference>
<organism evidence="2 3">
    <name type="scientific">Spirochaeta isovalerica</name>
    <dbReference type="NCBI Taxonomy" id="150"/>
    <lineage>
        <taxon>Bacteria</taxon>
        <taxon>Pseudomonadati</taxon>
        <taxon>Spirochaetota</taxon>
        <taxon>Spirochaetia</taxon>
        <taxon>Spirochaetales</taxon>
        <taxon>Spirochaetaceae</taxon>
        <taxon>Spirochaeta</taxon>
    </lineage>
</organism>
<gene>
    <name evidence="2" type="ORF">HNR50_002871</name>
</gene>
<dbReference type="EMBL" id="JACHGJ010000005">
    <property type="protein sequence ID" value="MBB6481198.1"/>
    <property type="molecule type" value="Genomic_DNA"/>
</dbReference>
<keyword evidence="3" id="KW-1185">Reference proteome</keyword>
<dbReference type="Proteomes" id="UP000587760">
    <property type="component" value="Unassembled WGS sequence"/>
</dbReference>
<evidence type="ECO:0000313" key="3">
    <source>
        <dbReference type="Proteomes" id="UP000587760"/>
    </source>
</evidence>
<sequence>MNYTIVYYTRDGSTGIAADYLADVTKGKKVQLEAGKYLNNFILGGFNSASKKLPKLKGDPWSGISDAEAVILASPVWAGNGNPAMNSFIDQADFSGKKVYILSLQADPGKKAQNSVLPLVAEAVKSHGGEVAGMLAIHGTSPGKRAEKDYIENQLKDWKLS</sequence>
<dbReference type="InterPro" id="IPR029039">
    <property type="entry name" value="Flavoprotein-like_sf"/>
</dbReference>
<proteinExistence type="predicted"/>
<dbReference type="Pfam" id="PF03358">
    <property type="entry name" value="FMN_red"/>
    <property type="match status" value="1"/>
</dbReference>
<feature type="domain" description="Flavodoxin-like" evidence="1">
    <location>
        <begin position="3"/>
        <end position="161"/>
    </location>
</feature>
<dbReference type="InterPro" id="IPR008254">
    <property type="entry name" value="Flavodoxin/NO_synth"/>
</dbReference>
<dbReference type="GO" id="GO:0010181">
    <property type="term" value="F:FMN binding"/>
    <property type="evidence" value="ECO:0007669"/>
    <property type="project" value="InterPro"/>
</dbReference>
<reference evidence="2 3" key="1">
    <citation type="submission" date="2020-08" db="EMBL/GenBank/DDBJ databases">
        <title>Genomic Encyclopedia of Type Strains, Phase IV (KMG-IV): sequencing the most valuable type-strain genomes for metagenomic binning, comparative biology and taxonomic classification.</title>
        <authorList>
            <person name="Goeker M."/>
        </authorList>
    </citation>
    <scope>NUCLEOTIDE SEQUENCE [LARGE SCALE GENOMIC DNA]</scope>
    <source>
        <strain evidence="2 3">DSM 2461</strain>
    </source>
</reference>
<dbReference type="GO" id="GO:0016491">
    <property type="term" value="F:oxidoreductase activity"/>
    <property type="evidence" value="ECO:0007669"/>
    <property type="project" value="InterPro"/>
</dbReference>
<dbReference type="Gene3D" id="3.40.50.360">
    <property type="match status" value="1"/>
</dbReference>
<dbReference type="InterPro" id="IPR005025">
    <property type="entry name" value="FMN_Rdtase-like_dom"/>
</dbReference>
<name>A0A841RF23_9SPIO</name>
<accession>A0A841RF23</accession>
<dbReference type="RefSeq" id="WP_184747439.1">
    <property type="nucleotide sequence ID" value="NZ_JACHGJ010000005.1"/>
</dbReference>
<dbReference type="PROSITE" id="PS50902">
    <property type="entry name" value="FLAVODOXIN_LIKE"/>
    <property type="match status" value="1"/>
</dbReference>
<dbReference type="AlphaFoldDB" id="A0A841RF23"/>
<protein>
    <submittedName>
        <fullName evidence="2">Multimeric flavodoxin WrbA</fullName>
    </submittedName>
</protein>
<evidence type="ECO:0000259" key="1">
    <source>
        <dbReference type="PROSITE" id="PS50902"/>
    </source>
</evidence>
<comment type="caution">
    <text evidence="2">The sequence shown here is derived from an EMBL/GenBank/DDBJ whole genome shotgun (WGS) entry which is preliminary data.</text>
</comment>